<keyword evidence="2" id="KW-0812">Transmembrane</keyword>
<dbReference type="EMBL" id="JAVKGR010000018">
    <property type="protein sequence ID" value="MDR8020189.1"/>
    <property type="molecule type" value="Genomic_DNA"/>
</dbReference>
<dbReference type="Pfam" id="PF07681">
    <property type="entry name" value="DoxX"/>
    <property type="match status" value="1"/>
</dbReference>
<keyword evidence="4" id="KW-0472">Membrane</keyword>
<evidence type="ECO:0000256" key="2">
    <source>
        <dbReference type="ARBA" id="ARBA00022692"/>
    </source>
</evidence>
<proteinExistence type="predicted"/>
<evidence type="ECO:0000256" key="1">
    <source>
        <dbReference type="ARBA" id="ARBA00004141"/>
    </source>
</evidence>
<dbReference type="InterPro" id="IPR032808">
    <property type="entry name" value="DoxX"/>
</dbReference>
<reference evidence="5 6" key="1">
    <citation type="submission" date="2023-09" db="EMBL/GenBank/DDBJ databases">
        <title>Description of three actinobacteria isolated from air of manufacturing shop in a pharmaceutical factory.</title>
        <authorList>
            <person name="Zhang D.-F."/>
        </authorList>
    </citation>
    <scope>NUCLEOTIDE SEQUENCE [LARGE SCALE GENOMIC DNA]</scope>
    <source>
        <strain evidence="5 6">LY-0111</strain>
    </source>
</reference>
<dbReference type="Proteomes" id="UP001251870">
    <property type="component" value="Unassembled WGS sequence"/>
</dbReference>
<name>A0ABU2DUL3_9MICC</name>
<dbReference type="RefSeq" id="WP_310549171.1">
    <property type="nucleotide sequence ID" value="NZ_JAVKGR010000018.1"/>
</dbReference>
<evidence type="ECO:0000313" key="5">
    <source>
        <dbReference type="EMBL" id="MDR8020189.1"/>
    </source>
</evidence>
<sequence length="211" mass="22902">MSLTRKIARPLLGAAFIAEGIDRLRHSEEAGDKLESSLQEIESVLPQAEQLTKSPQRTAQLLGGVEVAAGAALAIGKFPRFSACVLSGVQLVNTYVEYRGAQLDKVGDLQTQRATLLKNLSILGGLKIASVDLAGKPSLSWRAEHLAKDMKKNGTAFRDKTIKWAEDLGDDAVKSAKAFERDASKAFKRAERDAKRSIKQAVKEAEKQVDS</sequence>
<evidence type="ECO:0000313" key="6">
    <source>
        <dbReference type="Proteomes" id="UP001251870"/>
    </source>
</evidence>
<accession>A0ABU2DUL3</accession>
<gene>
    <name evidence="5" type="ORF">RIL96_11505</name>
</gene>
<comment type="subcellular location">
    <subcellularLocation>
        <location evidence="1">Membrane</location>
        <topology evidence="1">Multi-pass membrane protein</topology>
    </subcellularLocation>
</comment>
<evidence type="ECO:0000256" key="4">
    <source>
        <dbReference type="ARBA" id="ARBA00023136"/>
    </source>
</evidence>
<evidence type="ECO:0000256" key="3">
    <source>
        <dbReference type="ARBA" id="ARBA00022989"/>
    </source>
</evidence>
<protein>
    <submittedName>
        <fullName evidence="5">DoxX family protein</fullName>
    </submittedName>
</protein>
<keyword evidence="6" id="KW-1185">Reference proteome</keyword>
<organism evidence="5 6">
    <name type="scientific">Nesterenkonia aerolata</name>
    <dbReference type="NCBI Taxonomy" id="3074079"/>
    <lineage>
        <taxon>Bacteria</taxon>
        <taxon>Bacillati</taxon>
        <taxon>Actinomycetota</taxon>
        <taxon>Actinomycetes</taxon>
        <taxon>Micrococcales</taxon>
        <taxon>Micrococcaceae</taxon>
        <taxon>Nesterenkonia</taxon>
    </lineage>
</organism>
<keyword evidence="3" id="KW-1133">Transmembrane helix</keyword>
<comment type="caution">
    <text evidence="5">The sequence shown here is derived from an EMBL/GenBank/DDBJ whole genome shotgun (WGS) entry which is preliminary data.</text>
</comment>